<dbReference type="InterPro" id="IPR013762">
    <property type="entry name" value="Integrase-like_cat_sf"/>
</dbReference>
<proteinExistence type="predicted"/>
<evidence type="ECO:0000313" key="11">
    <source>
        <dbReference type="Proteomes" id="UP000255421"/>
    </source>
</evidence>
<evidence type="ECO:0000259" key="6">
    <source>
        <dbReference type="PROSITE" id="PS51898"/>
    </source>
</evidence>
<dbReference type="Gene3D" id="1.10.443.10">
    <property type="entry name" value="Intergrase catalytic core"/>
    <property type="match status" value="1"/>
</dbReference>
<reference evidence="9" key="2">
    <citation type="submission" date="2016-10" db="EMBL/GenBank/DDBJ databases">
        <authorList>
            <person name="de Groot N.N."/>
        </authorList>
    </citation>
    <scope>NUCLEOTIDE SEQUENCE [LARGE SCALE GENOMIC DNA]</scope>
    <source>
        <strain evidence="9">CGMCC 1.12397</strain>
    </source>
</reference>
<dbReference type="CDD" id="cd00397">
    <property type="entry name" value="DNA_BRE_C"/>
    <property type="match status" value="1"/>
</dbReference>
<dbReference type="Pfam" id="PF02899">
    <property type="entry name" value="Phage_int_SAM_1"/>
    <property type="match status" value="1"/>
</dbReference>
<keyword evidence="2 4" id="KW-0238">DNA-binding</keyword>
<dbReference type="InterPro" id="IPR050090">
    <property type="entry name" value="Tyrosine_recombinase_XerCD"/>
</dbReference>
<dbReference type="AlphaFoldDB" id="A0A1H0YTF5"/>
<dbReference type="SUPFAM" id="SSF56349">
    <property type="entry name" value="DNA breaking-rejoining enzymes"/>
    <property type="match status" value="1"/>
</dbReference>
<evidence type="ECO:0000313" key="8">
    <source>
        <dbReference type="EMBL" id="RDI72668.1"/>
    </source>
</evidence>
<dbReference type="GO" id="GO:0003677">
    <property type="term" value="F:DNA binding"/>
    <property type="evidence" value="ECO:0007669"/>
    <property type="project" value="UniProtKB-UniRule"/>
</dbReference>
<dbReference type="PANTHER" id="PTHR30349">
    <property type="entry name" value="PHAGE INTEGRASE-RELATED"/>
    <property type="match status" value="1"/>
</dbReference>
<dbReference type="GO" id="GO:0006310">
    <property type="term" value="P:DNA recombination"/>
    <property type="evidence" value="ECO:0007669"/>
    <property type="project" value="UniProtKB-KW"/>
</dbReference>
<evidence type="ECO:0000259" key="7">
    <source>
        <dbReference type="PROSITE" id="PS51900"/>
    </source>
</evidence>
<reference evidence="8 11" key="3">
    <citation type="submission" date="2018-07" db="EMBL/GenBank/DDBJ databases">
        <title>Genome sequence of extremly halophilic archaeon Halopelagius longus strain BC12-B1.</title>
        <authorList>
            <person name="Zhang X."/>
        </authorList>
    </citation>
    <scope>NUCLEOTIDE SEQUENCE [LARGE SCALE GENOMIC DNA]</scope>
    <source>
        <strain evidence="8 11">BC12-B1</strain>
    </source>
</reference>
<dbReference type="GO" id="GO:0015074">
    <property type="term" value="P:DNA integration"/>
    <property type="evidence" value="ECO:0007669"/>
    <property type="project" value="UniProtKB-KW"/>
</dbReference>
<dbReference type="EMBL" id="QQST01000001">
    <property type="protein sequence ID" value="RDI72668.1"/>
    <property type="molecule type" value="Genomic_DNA"/>
</dbReference>
<dbReference type="EMBL" id="FNKQ01000001">
    <property type="protein sequence ID" value="SDQ18449.1"/>
    <property type="molecule type" value="Genomic_DNA"/>
</dbReference>
<keyword evidence="11" id="KW-1185">Reference proteome</keyword>
<organism evidence="9 10">
    <name type="scientific">Halopelagius longus</name>
    <dbReference type="NCBI Taxonomy" id="1236180"/>
    <lineage>
        <taxon>Archaea</taxon>
        <taxon>Methanobacteriati</taxon>
        <taxon>Methanobacteriota</taxon>
        <taxon>Stenosarchaea group</taxon>
        <taxon>Halobacteria</taxon>
        <taxon>Halobacteriales</taxon>
        <taxon>Haloferacaceae</taxon>
    </lineage>
</organism>
<dbReference type="InterPro" id="IPR044068">
    <property type="entry name" value="CB"/>
</dbReference>
<evidence type="ECO:0000313" key="9">
    <source>
        <dbReference type="EMBL" id="SDQ18449.1"/>
    </source>
</evidence>
<dbReference type="PROSITE" id="PS51898">
    <property type="entry name" value="TYR_RECOMBINASE"/>
    <property type="match status" value="1"/>
</dbReference>
<evidence type="ECO:0000313" key="10">
    <source>
        <dbReference type="Proteomes" id="UP000199289"/>
    </source>
</evidence>
<evidence type="ECO:0000256" key="5">
    <source>
        <dbReference type="SAM" id="MobiDB-lite"/>
    </source>
</evidence>
<dbReference type="InterPro" id="IPR011010">
    <property type="entry name" value="DNA_brk_join_enz"/>
</dbReference>
<gene>
    <name evidence="8" type="ORF">DWB78_13570</name>
    <name evidence="9" type="ORF">SAMN05216278_0833</name>
</gene>
<dbReference type="InterPro" id="IPR002104">
    <property type="entry name" value="Integrase_catalytic"/>
</dbReference>
<evidence type="ECO:0000256" key="1">
    <source>
        <dbReference type="ARBA" id="ARBA00022908"/>
    </source>
</evidence>
<dbReference type="InterPro" id="IPR004107">
    <property type="entry name" value="Integrase_SAM-like_N"/>
</dbReference>
<reference evidence="10" key="1">
    <citation type="submission" date="2016-10" db="EMBL/GenBank/DDBJ databases">
        <authorList>
            <person name="Varghese N."/>
            <person name="Submissions S."/>
        </authorList>
    </citation>
    <scope>NUCLEOTIDE SEQUENCE [LARGE SCALE GENOMIC DNA]</scope>
    <source>
        <strain evidence="10">CGMCC 1.12397</strain>
    </source>
</reference>
<evidence type="ECO:0000256" key="4">
    <source>
        <dbReference type="PROSITE-ProRule" id="PRU01248"/>
    </source>
</evidence>
<evidence type="ECO:0000256" key="3">
    <source>
        <dbReference type="ARBA" id="ARBA00023172"/>
    </source>
</evidence>
<accession>A0A1H0YTF5</accession>
<name>A0A1H0YTF5_9EURY</name>
<dbReference type="PANTHER" id="PTHR30349:SF41">
    <property type="entry name" value="INTEGRASE_RECOMBINASE PROTEIN MJ0367-RELATED"/>
    <property type="match status" value="1"/>
</dbReference>
<dbReference type="Proteomes" id="UP000255421">
    <property type="component" value="Unassembled WGS sequence"/>
</dbReference>
<feature type="domain" description="Core-binding (CB)" evidence="7">
    <location>
        <begin position="27"/>
        <end position="111"/>
    </location>
</feature>
<protein>
    <submittedName>
        <fullName evidence="9">Phage integrase family protein</fullName>
    </submittedName>
    <submittedName>
        <fullName evidence="8">Site-specific integrase</fullName>
    </submittedName>
</protein>
<feature type="region of interest" description="Disordered" evidence="5">
    <location>
        <begin position="1"/>
        <end position="25"/>
    </location>
</feature>
<keyword evidence="1" id="KW-0229">DNA integration</keyword>
<dbReference type="InterPro" id="IPR010998">
    <property type="entry name" value="Integrase_recombinase_N"/>
</dbReference>
<sequence length="366" mass="41406">MGLSDSPTYEVPIAGETDGSGDRIPDLSPREALERWLSSIRVSKAESTVSAYWYQLKHFAEFCEEEEIVSISDVSGWDLEEYKNYRLSTGMKAATLNKEFLTLRSFLQYCARVELVDDSLPEKVDPPDVSRDEFVDDTRLHSDNAKSLLDYYEANEYGSRAHVLLALEWYTGARLGAIRGLDIDDYDSEREYLQFFHRPADDTPLKNGKDGERAVGLPTDICEIIDTYLAENRHAVHDDNGRRPLVTSEVGRPSRNAVRAWTYIATVPCIYGACPHGNNPETCDYLSYSTASQCPSSRSPHQVRTGSITWQLNRGVPIEKVAKRVNTSVRVLKKHYDKPTELEDLEERRREYVDRLSFGDSEGGGA</sequence>
<dbReference type="Gene3D" id="1.10.150.130">
    <property type="match status" value="1"/>
</dbReference>
<feature type="domain" description="Tyr recombinase" evidence="6">
    <location>
        <begin position="135"/>
        <end position="350"/>
    </location>
</feature>
<dbReference type="Proteomes" id="UP000199289">
    <property type="component" value="Unassembled WGS sequence"/>
</dbReference>
<evidence type="ECO:0000256" key="2">
    <source>
        <dbReference type="ARBA" id="ARBA00023125"/>
    </source>
</evidence>
<dbReference type="PROSITE" id="PS51900">
    <property type="entry name" value="CB"/>
    <property type="match status" value="1"/>
</dbReference>
<keyword evidence="3" id="KW-0233">DNA recombination</keyword>